<comment type="caution">
    <text evidence="2">The sequence shown here is derived from an EMBL/GenBank/DDBJ whole genome shotgun (WGS) entry which is preliminary data.</text>
</comment>
<proteinExistence type="predicted"/>
<gene>
    <name evidence="2" type="ORF">Agub_g1081</name>
</gene>
<organism evidence="2 3">
    <name type="scientific">Astrephomene gubernaculifera</name>
    <dbReference type="NCBI Taxonomy" id="47775"/>
    <lineage>
        <taxon>Eukaryota</taxon>
        <taxon>Viridiplantae</taxon>
        <taxon>Chlorophyta</taxon>
        <taxon>core chlorophytes</taxon>
        <taxon>Chlorophyceae</taxon>
        <taxon>CS clade</taxon>
        <taxon>Chlamydomonadales</taxon>
        <taxon>Astrephomenaceae</taxon>
        <taxon>Astrephomene</taxon>
    </lineage>
</organism>
<evidence type="ECO:0000313" key="2">
    <source>
        <dbReference type="EMBL" id="GFR40512.1"/>
    </source>
</evidence>
<name>A0AAD3DHI1_9CHLO</name>
<evidence type="ECO:0000256" key="1">
    <source>
        <dbReference type="SAM" id="MobiDB-lite"/>
    </source>
</evidence>
<feature type="non-terminal residue" evidence="2">
    <location>
        <position position="120"/>
    </location>
</feature>
<dbReference type="EMBL" id="BMAR01000001">
    <property type="protein sequence ID" value="GFR40512.1"/>
    <property type="molecule type" value="Genomic_DNA"/>
</dbReference>
<reference evidence="2 3" key="1">
    <citation type="journal article" date="2021" name="Sci. Rep.">
        <title>Genome sequencing of the multicellular alga Astrephomene provides insights into convergent evolution of germ-soma differentiation.</title>
        <authorList>
            <person name="Yamashita S."/>
            <person name="Yamamoto K."/>
            <person name="Matsuzaki R."/>
            <person name="Suzuki S."/>
            <person name="Yamaguchi H."/>
            <person name="Hirooka S."/>
            <person name="Minakuchi Y."/>
            <person name="Miyagishima S."/>
            <person name="Kawachi M."/>
            <person name="Toyoda A."/>
            <person name="Nozaki H."/>
        </authorList>
    </citation>
    <scope>NUCLEOTIDE SEQUENCE [LARGE SCALE GENOMIC DNA]</scope>
    <source>
        <strain evidence="2 3">NIES-4017</strain>
    </source>
</reference>
<protein>
    <submittedName>
        <fullName evidence="2">Uncharacterized protein</fullName>
    </submittedName>
</protein>
<evidence type="ECO:0000313" key="3">
    <source>
        <dbReference type="Proteomes" id="UP001054857"/>
    </source>
</evidence>
<accession>A0AAD3DHI1</accession>
<dbReference type="AlphaFoldDB" id="A0AAD3DHI1"/>
<feature type="non-terminal residue" evidence="2">
    <location>
        <position position="1"/>
    </location>
</feature>
<feature type="region of interest" description="Disordered" evidence="1">
    <location>
        <begin position="32"/>
        <end position="90"/>
    </location>
</feature>
<keyword evidence="3" id="KW-1185">Reference proteome</keyword>
<feature type="compositionally biased region" description="Low complexity" evidence="1">
    <location>
        <begin position="58"/>
        <end position="90"/>
    </location>
</feature>
<dbReference type="Proteomes" id="UP001054857">
    <property type="component" value="Unassembled WGS sequence"/>
</dbReference>
<sequence length="120" mass="11993">VEVVEVVEPGLTHARQPQEGALVKIAYTIFLEEQPPPQQQQQQQGEEEEVGEPREAQAEAPAPLQPLQPQSSLGGATASTAAPPAPGAAAACSPAAAAAGAAAGAVLERHSGLTLCVGSG</sequence>